<protein>
    <submittedName>
        <fullName evidence="1">Uncharacterized protein</fullName>
    </submittedName>
</protein>
<dbReference type="AlphaFoldDB" id="A0A8D0KW90"/>
<proteinExistence type="predicted"/>
<dbReference type="Proteomes" id="UP000694551">
    <property type="component" value="Unplaced"/>
</dbReference>
<reference evidence="1" key="2">
    <citation type="submission" date="2025-09" db="UniProtKB">
        <authorList>
            <consortium name="Ensembl"/>
        </authorList>
    </citation>
    <scope>IDENTIFICATION</scope>
</reference>
<evidence type="ECO:0000313" key="1">
    <source>
        <dbReference type="Ensembl" id="ENSSOCP00000014317.1"/>
    </source>
</evidence>
<keyword evidence="2" id="KW-1185">Reference proteome</keyword>
<name>A0A8D0KW90_STROC</name>
<accession>A0A8D0KW90</accession>
<organism evidence="1 2">
    <name type="scientific">Strix occidentalis caurina</name>
    <name type="common">northern spotted owl</name>
    <dbReference type="NCBI Taxonomy" id="311401"/>
    <lineage>
        <taxon>Eukaryota</taxon>
        <taxon>Metazoa</taxon>
        <taxon>Chordata</taxon>
        <taxon>Craniata</taxon>
        <taxon>Vertebrata</taxon>
        <taxon>Euteleostomi</taxon>
        <taxon>Archelosauria</taxon>
        <taxon>Archosauria</taxon>
        <taxon>Dinosauria</taxon>
        <taxon>Saurischia</taxon>
        <taxon>Theropoda</taxon>
        <taxon>Coelurosauria</taxon>
        <taxon>Aves</taxon>
        <taxon>Neognathae</taxon>
        <taxon>Neoaves</taxon>
        <taxon>Telluraves</taxon>
        <taxon>Strigiformes</taxon>
        <taxon>Strigidae</taxon>
        <taxon>Strix</taxon>
    </lineage>
</organism>
<reference evidence="1" key="1">
    <citation type="submission" date="2025-08" db="UniProtKB">
        <authorList>
            <consortium name="Ensembl"/>
        </authorList>
    </citation>
    <scope>IDENTIFICATION</scope>
</reference>
<sequence>MAALFFDSLSPDVGLVQPEVNVEGRSHRVSPLHQTISPCVRLSILQPGSADKARSALCGDVLSTSSLPYCLAGPVTFSRLPTKHPSGICSDNCASRWKSFP</sequence>
<evidence type="ECO:0000313" key="2">
    <source>
        <dbReference type="Proteomes" id="UP000694551"/>
    </source>
</evidence>
<dbReference type="Ensembl" id="ENSSOCT00000014693.1">
    <property type="protein sequence ID" value="ENSSOCP00000014317.1"/>
    <property type="gene ID" value="ENSSOCG00000010834.1"/>
</dbReference>